<dbReference type="AlphaFoldDB" id="A0A210PZ65"/>
<feature type="domain" description="SUEL-type lectin" evidence="2">
    <location>
        <begin position="127"/>
        <end position="214"/>
    </location>
</feature>
<feature type="signal peptide" evidence="1">
    <location>
        <begin position="1"/>
        <end position="19"/>
    </location>
</feature>
<proteinExistence type="predicted"/>
<dbReference type="PROSITE" id="PS50228">
    <property type="entry name" value="SUEL_LECTIN"/>
    <property type="match status" value="3"/>
</dbReference>
<feature type="domain" description="SUEL-type lectin" evidence="2">
    <location>
        <begin position="226"/>
        <end position="314"/>
    </location>
</feature>
<dbReference type="InterPro" id="IPR000922">
    <property type="entry name" value="Lectin_gal-bd_dom"/>
</dbReference>
<gene>
    <name evidence="3" type="ORF">KP79_PYT18062</name>
</gene>
<dbReference type="Gene3D" id="2.60.120.740">
    <property type="match status" value="3"/>
</dbReference>
<evidence type="ECO:0000313" key="3">
    <source>
        <dbReference type="EMBL" id="OWF41773.1"/>
    </source>
</evidence>
<name>A0A210PZ65_MIZYE</name>
<dbReference type="FunFam" id="2.60.120.740:FF:000001">
    <property type="entry name" value="Adhesion G protein-coupled receptor L2"/>
    <property type="match status" value="3"/>
</dbReference>
<dbReference type="EMBL" id="NEDP02005356">
    <property type="protein sequence ID" value="OWF41773.1"/>
    <property type="molecule type" value="Genomic_DNA"/>
</dbReference>
<dbReference type="CDD" id="cd22827">
    <property type="entry name" value="Gal_Rha_Lectin_SUL-I-like"/>
    <property type="match status" value="3"/>
</dbReference>
<dbReference type="GO" id="GO:0030246">
    <property type="term" value="F:carbohydrate binding"/>
    <property type="evidence" value="ECO:0007669"/>
    <property type="project" value="UniProtKB-KW"/>
</dbReference>
<keyword evidence="4" id="KW-1185">Reference proteome</keyword>
<dbReference type="Pfam" id="PF02140">
    <property type="entry name" value="SUEL_Lectin"/>
    <property type="match status" value="3"/>
</dbReference>
<protein>
    <submittedName>
        <fullName evidence="3">Rhamnose-binding lectin</fullName>
    </submittedName>
</protein>
<feature type="chain" id="PRO_5012442578" evidence="1">
    <location>
        <begin position="20"/>
        <end position="315"/>
    </location>
</feature>
<keyword evidence="1" id="KW-0732">Signal</keyword>
<keyword evidence="3" id="KW-0430">Lectin</keyword>
<organism evidence="3 4">
    <name type="scientific">Mizuhopecten yessoensis</name>
    <name type="common">Japanese scallop</name>
    <name type="synonym">Patinopecten yessoensis</name>
    <dbReference type="NCBI Taxonomy" id="6573"/>
    <lineage>
        <taxon>Eukaryota</taxon>
        <taxon>Metazoa</taxon>
        <taxon>Spiralia</taxon>
        <taxon>Lophotrochozoa</taxon>
        <taxon>Mollusca</taxon>
        <taxon>Bivalvia</taxon>
        <taxon>Autobranchia</taxon>
        <taxon>Pteriomorphia</taxon>
        <taxon>Pectinida</taxon>
        <taxon>Pectinoidea</taxon>
        <taxon>Pectinidae</taxon>
        <taxon>Mizuhopecten</taxon>
    </lineage>
</organism>
<sequence length="315" mass="35585">MKAYISLFTFALAITAALCVPSFRKKTTCENRTAYLKCQTGYTISIIMAKYGRTDHATCPSKQIKTTYCSSRESLNIVRRSCNGLQSCKVRASNKVFGDPCRGTYKYLSIRYACKKTAPAGIRRSITCEKKKSTLSCRSGGVLDIMSANYGRSDPNTCYSRNIKTTHCSSSKSFHEIKDRCQGQRSCRVYASNKVYGDPCRGTYKYLDVKYRCVAYHKPETFSKTICESKSSMVECPPNMKLYILYASYGRTDGSTCSRYGQMRDTSCSAPGCTERIRKYCQGQRSCMVKATNSMFGDPCRGTYKYLKLKYQCVY</sequence>
<evidence type="ECO:0000259" key="2">
    <source>
        <dbReference type="PROSITE" id="PS50228"/>
    </source>
</evidence>
<evidence type="ECO:0000256" key="1">
    <source>
        <dbReference type="SAM" id="SignalP"/>
    </source>
</evidence>
<feature type="domain" description="SUEL-type lectin" evidence="2">
    <location>
        <begin position="28"/>
        <end position="115"/>
    </location>
</feature>
<dbReference type="PANTHER" id="PTHR46780">
    <property type="entry name" value="PROTEIN EVA-1"/>
    <property type="match status" value="1"/>
</dbReference>
<dbReference type="Proteomes" id="UP000242188">
    <property type="component" value="Unassembled WGS sequence"/>
</dbReference>
<reference evidence="3 4" key="1">
    <citation type="journal article" date="2017" name="Nat. Ecol. Evol.">
        <title>Scallop genome provides insights into evolution of bilaterian karyotype and development.</title>
        <authorList>
            <person name="Wang S."/>
            <person name="Zhang J."/>
            <person name="Jiao W."/>
            <person name="Li J."/>
            <person name="Xun X."/>
            <person name="Sun Y."/>
            <person name="Guo X."/>
            <person name="Huan P."/>
            <person name="Dong B."/>
            <person name="Zhang L."/>
            <person name="Hu X."/>
            <person name="Sun X."/>
            <person name="Wang J."/>
            <person name="Zhao C."/>
            <person name="Wang Y."/>
            <person name="Wang D."/>
            <person name="Huang X."/>
            <person name="Wang R."/>
            <person name="Lv J."/>
            <person name="Li Y."/>
            <person name="Zhang Z."/>
            <person name="Liu B."/>
            <person name="Lu W."/>
            <person name="Hui Y."/>
            <person name="Liang J."/>
            <person name="Zhou Z."/>
            <person name="Hou R."/>
            <person name="Li X."/>
            <person name="Liu Y."/>
            <person name="Li H."/>
            <person name="Ning X."/>
            <person name="Lin Y."/>
            <person name="Zhao L."/>
            <person name="Xing Q."/>
            <person name="Dou J."/>
            <person name="Li Y."/>
            <person name="Mao J."/>
            <person name="Guo H."/>
            <person name="Dou H."/>
            <person name="Li T."/>
            <person name="Mu C."/>
            <person name="Jiang W."/>
            <person name="Fu Q."/>
            <person name="Fu X."/>
            <person name="Miao Y."/>
            <person name="Liu J."/>
            <person name="Yu Q."/>
            <person name="Li R."/>
            <person name="Liao H."/>
            <person name="Li X."/>
            <person name="Kong Y."/>
            <person name="Jiang Z."/>
            <person name="Chourrout D."/>
            <person name="Li R."/>
            <person name="Bao Z."/>
        </authorList>
    </citation>
    <scope>NUCLEOTIDE SEQUENCE [LARGE SCALE GENOMIC DNA]</scope>
    <source>
        <strain evidence="3 4">PY_sf001</strain>
    </source>
</reference>
<evidence type="ECO:0000313" key="4">
    <source>
        <dbReference type="Proteomes" id="UP000242188"/>
    </source>
</evidence>
<comment type="caution">
    <text evidence="3">The sequence shown here is derived from an EMBL/GenBank/DDBJ whole genome shotgun (WGS) entry which is preliminary data.</text>
</comment>
<dbReference type="InterPro" id="IPR043159">
    <property type="entry name" value="Lectin_gal-bd_sf"/>
</dbReference>
<dbReference type="OrthoDB" id="6120134at2759"/>
<accession>A0A210PZ65</accession>